<reference evidence="3 4" key="1">
    <citation type="journal article" date="2014" name="Genome Announc.">
        <title>Draft Genome Sequences of Marine Flavobacterium Nonlabens Strains NR17, NR24, NR27, NR32, NR33, and Ara13.</title>
        <authorList>
            <person name="Nakanishi M."/>
            <person name="Meirelles P."/>
            <person name="Suzuki R."/>
            <person name="Takatani N."/>
            <person name="Mino S."/>
            <person name="Suda W."/>
            <person name="Oshima K."/>
            <person name="Hattori M."/>
            <person name="Ohkuma M."/>
            <person name="Hosokawa M."/>
            <person name="Miyashita K."/>
            <person name="Thompson F.L."/>
            <person name="Niwa A."/>
            <person name="Sawabe T."/>
            <person name="Sawabe T."/>
        </authorList>
    </citation>
    <scope>NUCLEOTIDE SEQUENCE [LARGE SCALE GENOMIC DNA]</scope>
    <source>
        <strain evidence="2">JCM 19275</strain>
        <strain evidence="1">JCM 19296</strain>
        <strain evidence="4">JCM19275</strain>
        <strain evidence="3">JCM19296</strain>
    </source>
</reference>
<accession>A0A081DGC4</accession>
<evidence type="ECO:0000313" key="2">
    <source>
        <dbReference type="EMBL" id="GAL76834.1"/>
    </source>
</evidence>
<dbReference type="EMBL" id="BBNT01000016">
    <property type="protein sequence ID" value="GAL76834.1"/>
    <property type="molecule type" value="Genomic_DNA"/>
</dbReference>
<dbReference type="PROSITE" id="PS51257">
    <property type="entry name" value="PROKAR_LIPOPROTEIN"/>
    <property type="match status" value="1"/>
</dbReference>
<evidence type="ECO:0000313" key="1">
    <source>
        <dbReference type="EMBL" id="GAK77970.1"/>
    </source>
</evidence>
<name>A0A081DGC4_NONUL</name>
<dbReference type="Proteomes" id="UP000029647">
    <property type="component" value="Unassembled WGS sequence"/>
</dbReference>
<dbReference type="Proteomes" id="UP000028980">
    <property type="component" value="Unassembled WGS sequence"/>
</dbReference>
<sequence>MNNLIIRVLALGITLILFLTSCSSDPSLQQYFVDSQEKQGFITTTIPKSILGLDVSQMSDKSQEAYNSIDKVNLLYYPIDKQNTAAFEKENAQLNAILKSMILKL</sequence>
<evidence type="ECO:0000313" key="3">
    <source>
        <dbReference type="Proteomes" id="UP000028980"/>
    </source>
</evidence>
<organism evidence="1 3">
    <name type="scientific">Nonlabens ulvanivorans</name>
    <name type="common">Persicivirga ulvanivorans</name>
    <dbReference type="NCBI Taxonomy" id="906888"/>
    <lineage>
        <taxon>Bacteria</taxon>
        <taxon>Pseudomonadati</taxon>
        <taxon>Bacteroidota</taxon>
        <taxon>Flavobacteriia</taxon>
        <taxon>Flavobacteriales</taxon>
        <taxon>Flavobacteriaceae</taxon>
        <taxon>Nonlabens</taxon>
    </lineage>
</organism>
<dbReference type="EMBL" id="BBLG01000016">
    <property type="protein sequence ID" value="GAK77970.1"/>
    <property type="molecule type" value="Genomic_DNA"/>
</dbReference>
<evidence type="ECO:0000313" key="4">
    <source>
        <dbReference type="Proteomes" id="UP000029647"/>
    </source>
</evidence>
<comment type="caution">
    <text evidence="1">The sequence shown here is derived from an EMBL/GenBank/DDBJ whole genome shotgun (WGS) entry which is preliminary data.</text>
</comment>
<dbReference type="AlphaFoldDB" id="A0A081DGC4"/>
<proteinExistence type="predicted"/>
<protein>
    <submittedName>
        <fullName evidence="1">Uncharacterized protein</fullName>
    </submittedName>
</protein>
<gene>
    <name evidence="2" type="ORF">JCM19275_1441</name>
    <name evidence="1" type="ORF">JCM19296_3579</name>
</gene>